<dbReference type="PROSITE" id="PS00211">
    <property type="entry name" value="ABC_TRANSPORTER_1"/>
    <property type="match status" value="1"/>
</dbReference>
<sequence length="325" mass="35834">MNTNVKPVIDIRNLKVYFYVKAGTVKAVDGVTLAIEPGVKLGLVGESGSGKTTMALALMRMVRPPATIEGELYLDGVDILKLSEEEMRRVRLSELAMIPQGAMNSLNPVMRIRDQILDGMIDHGVRMSRSEANQKVEELLDIVELPKKVARMYPHELSGGMKQRVCVAIAISMRPKVLIADEPTSALDVVIQRQVMETITRLVKNLHLSMILIGHDMGLMAQSVDRIAVMYPGKLMEVGDVRDIFAEPLHPYTQALINSLPVLGKRGVFNGIPGVPPSVINPGPGCPFNDRCPKVIEGLCIQKMPPFREIKPGRWVACHLYEGVN</sequence>
<evidence type="ECO:0000256" key="2">
    <source>
        <dbReference type="ARBA" id="ARBA00005417"/>
    </source>
</evidence>
<evidence type="ECO:0000256" key="5">
    <source>
        <dbReference type="ARBA" id="ARBA00022519"/>
    </source>
</evidence>
<dbReference type="GO" id="GO:0005524">
    <property type="term" value="F:ATP binding"/>
    <property type="evidence" value="ECO:0007669"/>
    <property type="project" value="UniProtKB-KW"/>
</dbReference>
<protein>
    <submittedName>
        <fullName evidence="11">Dipeptide/oligopeptide/nickel ABC transporter ATP-binding protein</fullName>
    </submittedName>
</protein>
<dbReference type="InterPro" id="IPR027417">
    <property type="entry name" value="P-loop_NTPase"/>
</dbReference>
<evidence type="ECO:0000313" key="11">
    <source>
        <dbReference type="EMBL" id="HCE17592.1"/>
    </source>
</evidence>
<dbReference type="Pfam" id="PF00005">
    <property type="entry name" value="ABC_tran"/>
    <property type="match status" value="1"/>
</dbReference>
<dbReference type="GO" id="GO:0005886">
    <property type="term" value="C:plasma membrane"/>
    <property type="evidence" value="ECO:0007669"/>
    <property type="project" value="UniProtKB-SubCell"/>
</dbReference>
<name>A0A3D1JGE6_9CHLR</name>
<dbReference type="InterPro" id="IPR003593">
    <property type="entry name" value="AAA+_ATPase"/>
</dbReference>
<keyword evidence="3" id="KW-0813">Transport</keyword>
<comment type="subcellular location">
    <subcellularLocation>
        <location evidence="1">Cell membrane</location>
        <topology evidence="1">Peripheral membrane protein</topology>
    </subcellularLocation>
</comment>
<dbReference type="EMBL" id="DPBP01000028">
    <property type="protein sequence ID" value="HCE17592.1"/>
    <property type="molecule type" value="Genomic_DNA"/>
</dbReference>
<evidence type="ECO:0000313" key="12">
    <source>
        <dbReference type="Proteomes" id="UP000264141"/>
    </source>
</evidence>
<dbReference type="GO" id="GO:0016887">
    <property type="term" value="F:ATP hydrolysis activity"/>
    <property type="evidence" value="ECO:0007669"/>
    <property type="project" value="InterPro"/>
</dbReference>
<evidence type="ECO:0000256" key="1">
    <source>
        <dbReference type="ARBA" id="ARBA00004202"/>
    </source>
</evidence>
<evidence type="ECO:0000256" key="6">
    <source>
        <dbReference type="ARBA" id="ARBA00022741"/>
    </source>
</evidence>
<dbReference type="Pfam" id="PF08352">
    <property type="entry name" value="oligo_HPY"/>
    <property type="match status" value="1"/>
</dbReference>
<feature type="domain" description="ABC transporter" evidence="10">
    <location>
        <begin position="11"/>
        <end position="257"/>
    </location>
</feature>
<organism evidence="11 12">
    <name type="scientific">Anaerolinea thermolimosa</name>
    <dbReference type="NCBI Taxonomy" id="229919"/>
    <lineage>
        <taxon>Bacteria</taxon>
        <taxon>Bacillati</taxon>
        <taxon>Chloroflexota</taxon>
        <taxon>Anaerolineae</taxon>
        <taxon>Anaerolineales</taxon>
        <taxon>Anaerolineaceae</taxon>
        <taxon>Anaerolinea</taxon>
    </lineage>
</organism>
<comment type="caution">
    <text evidence="11">The sequence shown here is derived from an EMBL/GenBank/DDBJ whole genome shotgun (WGS) entry which is preliminary data.</text>
</comment>
<keyword evidence="8" id="KW-1278">Translocase</keyword>
<dbReference type="GO" id="GO:0015833">
    <property type="term" value="P:peptide transport"/>
    <property type="evidence" value="ECO:0007669"/>
    <property type="project" value="InterPro"/>
</dbReference>
<dbReference type="InterPro" id="IPR017871">
    <property type="entry name" value="ABC_transporter-like_CS"/>
</dbReference>
<gene>
    <name evidence="11" type="ORF">DEQ80_07010</name>
</gene>
<keyword evidence="7 11" id="KW-0067">ATP-binding</keyword>
<dbReference type="PANTHER" id="PTHR43297:SF14">
    <property type="entry name" value="ATPASE AAA-TYPE CORE DOMAIN-CONTAINING PROTEIN"/>
    <property type="match status" value="1"/>
</dbReference>
<dbReference type="AlphaFoldDB" id="A0A3D1JGE6"/>
<dbReference type="PANTHER" id="PTHR43297">
    <property type="entry name" value="OLIGOPEPTIDE TRANSPORT ATP-BINDING PROTEIN APPD"/>
    <property type="match status" value="1"/>
</dbReference>
<dbReference type="Proteomes" id="UP000264141">
    <property type="component" value="Unassembled WGS sequence"/>
</dbReference>
<dbReference type="SMART" id="SM00382">
    <property type="entry name" value="AAA"/>
    <property type="match status" value="1"/>
</dbReference>
<evidence type="ECO:0000256" key="9">
    <source>
        <dbReference type="ARBA" id="ARBA00023136"/>
    </source>
</evidence>
<keyword evidence="4" id="KW-1003">Cell membrane</keyword>
<comment type="similarity">
    <text evidence="2">Belongs to the ABC transporter superfamily.</text>
</comment>
<keyword evidence="5" id="KW-0997">Cell inner membrane</keyword>
<evidence type="ECO:0000256" key="7">
    <source>
        <dbReference type="ARBA" id="ARBA00022840"/>
    </source>
</evidence>
<dbReference type="Gene3D" id="3.40.50.300">
    <property type="entry name" value="P-loop containing nucleotide triphosphate hydrolases"/>
    <property type="match status" value="1"/>
</dbReference>
<evidence type="ECO:0000256" key="4">
    <source>
        <dbReference type="ARBA" id="ARBA00022475"/>
    </source>
</evidence>
<dbReference type="STRING" id="229919.GCA_001050195_01727"/>
<keyword evidence="9" id="KW-0472">Membrane</keyword>
<dbReference type="FunFam" id="3.40.50.300:FF:000016">
    <property type="entry name" value="Oligopeptide ABC transporter ATP-binding component"/>
    <property type="match status" value="1"/>
</dbReference>
<evidence type="ECO:0000256" key="8">
    <source>
        <dbReference type="ARBA" id="ARBA00022967"/>
    </source>
</evidence>
<proteinExistence type="inferred from homology"/>
<dbReference type="PROSITE" id="PS50893">
    <property type="entry name" value="ABC_TRANSPORTER_2"/>
    <property type="match status" value="1"/>
</dbReference>
<dbReference type="CDD" id="cd03257">
    <property type="entry name" value="ABC_NikE_OppD_transporters"/>
    <property type="match status" value="1"/>
</dbReference>
<dbReference type="InterPro" id="IPR003439">
    <property type="entry name" value="ABC_transporter-like_ATP-bd"/>
</dbReference>
<keyword evidence="6" id="KW-0547">Nucleotide-binding</keyword>
<reference evidence="11 12" key="1">
    <citation type="journal article" date="2018" name="Nat. Biotechnol.">
        <title>A standardized bacterial taxonomy based on genome phylogeny substantially revises the tree of life.</title>
        <authorList>
            <person name="Parks D.H."/>
            <person name="Chuvochina M."/>
            <person name="Waite D.W."/>
            <person name="Rinke C."/>
            <person name="Skarshewski A."/>
            <person name="Chaumeil P.A."/>
            <person name="Hugenholtz P."/>
        </authorList>
    </citation>
    <scope>NUCLEOTIDE SEQUENCE [LARGE SCALE GENOMIC DNA]</scope>
    <source>
        <strain evidence="11">UBA8781</strain>
    </source>
</reference>
<dbReference type="NCBIfam" id="TIGR01727">
    <property type="entry name" value="oligo_HPY"/>
    <property type="match status" value="1"/>
</dbReference>
<accession>A0A3D1JGE6</accession>
<dbReference type="InterPro" id="IPR013563">
    <property type="entry name" value="Oligopep_ABC_C"/>
</dbReference>
<evidence type="ECO:0000259" key="10">
    <source>
        <dbReference type="PROSITE" id="PS50893"/>
    </source>
</evidence>
<dbReference type="SUPFAM" id="SSF52540">
    <property type="entry name" value="P-loop containing nucleoside triphosphate hydrolases"/>
    <property type="match status" value="1"/>
</dbReference>
<dbReference type="InterPro" id="IPR050388">
    <property type="entry name" value="ABC_Ni/Peptide_Import"/>
</dbReference>
<evidence type="ECO:0000256" key="3">
    <source>
        <dbReference type="ARBA" id="ARBA00022448"/>
    </source>
</evidence>